<dbReference type="AlphaFoldDB" id="A0A388LCK8"/>
<evidence type="ECO:0000256" key="1">
    <source>
        <dbReference type="SAM" id="MobiDB-lite"/>
    </source>
</evidence>
<dbReference type="Proteomes" id="UP000265515">
    <property type="component" value="Unassembled WGS sequence"/>
</dbReference>
<reference evidence="2 3" key="1">
    <citation type="journal article" date="2018" name="Cell">
        <title>The Chara Genome: Secondary Complexity and Implications for Plant Terrestrialization.</title>
        <authorList>
            <person name="Nishiyama T."/>
            <person name="Sakayama H."/>
            <person name="Vries J.D."/>
            <person name="Buschmann H."/>
            <person name="Saint-Marcoux D."/>
            <person name="Ullrich K.K."/>
            <person name="Haas F.B."/>
            <person name="Vanderstraeten L."/>
            <person name="Becker D."/>
            <person name="Lang D."/>
            <person name="Vosolsobe S."/>
            <person name="Rombauts S."/>
            <person name="Wilhelmsson P.K.I."/>
            <person name="Janitza P."/>
            <person name="Kern R."/>
            <person name="Heyl A."/>
            <person name="Rumpler F."/>
            <person name="Villalobos L.I.A.C."/>
            <person name="Clay J.M."/>
            <person name="Skokan R."/>
            <person name="Toyoda A."/>
            <person name="Suzuki Y."/>
            <person name="Kagoshima H."/>
            <person name="Schijlen E."/>
            <person name="Tajeshwar N."/>
            <person name="Catarino B."/>
            <person name="Hetherington A.J."/>
            <person name="Saltykova A."/>
            <person name="Bonnot C."/>
            <person name="Breuninger H."/>
            <person name="Symeonidi A."/>
            <person name="Radhakrishnan G.V."/>
            <person name="Van Nieuwerburgh F."/>
            <person name="Deforce D."/>
            <person name="Chang C."/>
            <person name="Karol K.G."/>
            <person name="Hedrich R."/>
            <person name="Ulvskov P."/>
            <person name="Glockner G."/>
            <person name="Delwiche C.F."/>
            <person name="Petrasek J."/>
            <person name="Van de Peer Y."/>
            <person name="Friml J."/>
            <person name="Beilby M."/>
            <person name="Dolan L."/>
            <person name="Kohara Y."/>
            <person name="Sugano S."/>
            <person name="Fujiyama A."/>
            <person name="Delaux P.-M."/>
            <person name="Quint M."/>
            <person name="TheiBen G."/>
            <person name="Hagemann M."/>
            <person name="Harholt J."/>
            <person name="Dunand C."/>
            <person name="Zachgo S."/>
            <person name="Langdale J."/>
            <person name="Maumus F."/>
            <person name="Straeten D.V.D."/>
            <person name="Gould S.B."/>
            <person name="Rensing S.A."/>
        </authorList>
    </citation>
    <scope>NUCLEOTIDE SEQUENCE [LARGE SCALE GENOMIC DNA]</scope>
    <source>
        <strain evidence="2 3">S276</strain>
    </source>
</reference>
<feature type="compositionally biased region" description="Polar residues" evidence="1">
    <location>
        <begin position="127"/>
        <end position="138"/>
    </location>
</feature>
<feature type="compositionally biased region" description="Basic and acidic residues" evidence="1">
    <location>
        <begin position="142"/>
        <end position="186"/>
    </location>
</feature>
<name>A0A388LCK8_CHABU</name>
<keyword evidence="3" id="KW-1185">Reference proteome</keyword>
<protein>
    <submittedName>
        <fullName evidence="2">Uncharacterized protein</fullName>
    </submittedName>
</protein>
<evidence type="ECO:0000313" key="3">
    <source>
        <dbReference type="Proteomes" id="UP000265515"/>
    </source>
</evidence>
<sequence length="252" mass="27960">MIGSATIELMQEHEGPQPEQPGDATPIYDELGHDGQRVQSQSEPTVEDGERGVMVPSSLDGLPLLSESRLAEQPTEPEGSLTAQLYNMESLRMQVGQKVSQPSTMDIETEQVEAEVLGLDRGDPTEGVQNQREGSSPQDFGDTPRRNDDKSEANMRGHVEVGPERTHDASMTHEEESLPESREPIDHESVRRNAWLAEEMGRIPSLHFSGWLAFERLGQAARPHLPEDRTTGGLKVLYDDLTMQRTYIGSGY</sequence>
<organism evidence="2 3">
    <name type="scientific">Chara braunii</name>
    <name type="common">Braun's stonewort</name>
    <dbReference type="NCBI Taxonomy" id="69332"/>
    <lineage>
        <taxon>Eukaryota</taxon>
        <taxon>Viridiplantae</taxon>
        <taxon>Streptophyta</taxon>
        <taxon>Charophyceae</taxon>
        <taxon>Charales</taxon>
        <taxon>Characeae</taxon>
        <taxon>Chara</taxon>
    </lineage>
</organism>
<proteinExistence type="predicted"/>
<dbReference type="EMBL" id="BFEA01000335">
    <property type="protein sequence ID" value="GBG80040.1"/>
    <property type="molecule type" value="Genomic_DNA"/>
</dbReference>
<comment type="caution">
    <text evidence="2">The sequence shown here is derived from an EMBL/GenBank/DDBJ whole genome shotgun (WGS) entry which is preliminary data.</text>
</comment>
<feature type="region of interest" description="Disordered" evidence="1">
    <location>
        <begin position="119"/>
        <end position="186"/>
    </location>
</feature>
<dbReference type="Gramene" id="GBG80040">
    <property type="protein sequence ID" value="GBG80040"/>
    <property type="gene ID" value="CBR_g30409"/>
</dbReference>
<evidence type="ECO:0000313" key="2">
    <source>
        <dbReference type="EMBL" id="GBG80040.1"/>
    </source>
</evidence>
<accession>A0A388LCK8</accession>
<gene>
    <name evidence="2" type="ORF">CBR_g30409</name>
</gene>
<feature type="region of interest" description="Disordered" evidence="1">
    <location>
        <begin position="1"/>
        <end position="79"/>
    </location>
</feature>